<evidence type="ECO:0000313" key="2">
    <source>
        <dbReference type="EMBL" id="REE97473.1"/>
    </source>
</evidence>
<proteinExistence type="predicted"/>
<dbReference type="EMBL" id="QTTT01000001">
    <property type="protein sequence ID" value="REE97473.1"/>
    <property type="molecule type" value="Genomic_DNA"/>
</dbReference>
<keyword evidence="3" id="KW-1185">Reference proteome</keyword>
<feature type="compositionally biased region" description="Polar residues" evidence="1">
    <location>
        <begin position="213"/>
        <end position="225"/>
    </location>
</feature>
<gene>
    <name evidence="2" type="ORF">DFJ69_2946</name>
</gene>
<feature type="compositionally biased region" description="Basic and acidic residues" evidence="1">
    <location>
        <begin position="185"/>
        <end position="201"/>
    </location>
</feature>
<dbReference type="Proteomes" id="UP000256661">
    <property type="component" value="Unassembled WGS sequence"/>
</dbReference>
<evidence type="ECO:0000256" key="1">
    <source>
        <dbReference type="SAM" id="MobiDB-lite"/>
    </source>
</evidence>
<feature type="compositionally biased region" description="Low complexity" evidence="1">
    <location>
        <begin position="70"/>
        <end position="100"/>
    </location>
</feature>
<evidence type="ECO:0000313" key="3">
    <source>
        <dbReference type="Proteomes" id="UP000256661"/>
    </source>
</evidence>
<name>A0A3D9STX4_9ACTN</name>
<accession>A0A3D9STX4</accession>
<organism evidence="2 3">
    <name type="scientific">Thermomonospora umbrina</name>
    <dbReference type="NCBI Taxonomy" id="111806"/>
    <lineage>
        <taxon>Bacteria</taxon>
        <taxon>Bacillati</taxon>
        <taxon>Actinomycetota</taxon>
        <taxon>Actinomycetes</taxon>
        <taxon>Streptosporangiales</taxon>
        <taxon>Thermomonosporaceae</taxon>
        <taxon>Thermomonospora</taxon>
    </lineage>
</organism>
<dbReference type="AlphaFoldDB" id="A0A3D9STX4"/>
<sequence length="260" mass="26542">MGRSGSGGPGAAVPRRGVGPAGEAGTRRASPRHSRTGRESRPSEPPGAGRTREGAPAGAACGGRGRRRTAGACPGRAAVGPQEEGPGPGERWAAWGGTAARRAEAAARSPSALGRAVARPATGSPDSPASARAPVPAPGAAPWAARRPATALFPGRRASPQGAAPEVAAPEPPRVRRIPVPGSWRPERPGAPRGNDGHDRSSPLVLPPDMSPNVRSRTGRQQPKATCTPLPTELVPETADPRRCFRSVTVSLRLLPFPAT</sequence>
<reference evidence="2 3" key="1">
    <citation type="submission" date="2018-08" db="EMBL/GenBank/DDBJ databases">
        <title>Sequencing the genomes of 1000 actinobacteria strains.</title>
        <authorList>
            <person name="Klenk H.-P."/>
        </authorList>
    </citation>
    <scope>NUCLEOTIDE SEQUENCE [LARGE SCALE GENOMIC DNA]</scope>
    <source>
        <strain evidence="2 3">DSM 43927</strain>
    </source>
</reference>
<feature type="compositionally biased region" description="Low complexity" evidence="1">
    <location>
        <begin position="124"/>
        <end position="151"/>
    </location>
</feature>
<comment type="caution">
    <text evidence="2">The sequence shown here is derived from an EMBL/GenBank/DDBJ whole genome shotgun (WGS) entry which is preliminary data.</text>
</comment>
<feature type="compositionally biased region" description="Gly residues" evidence="1">
    <location>
        <begin position="1"/>
        <end position="10"/>
    </location>
</feature>
<protein>
    <submittedName>
        <fullName evidence="2">Uncharacterized protein</fullName>
    </submittedName>
</protein>
<feature type="region of interest" description="Disordered" evidence="1">
    <location>
        <begin position="1"/>
        <end position="235"/>
    </location>
</feature>